<feature type="transmembrane region" description="Helical" evidence="1">
    <location>
        <begin position="92"/>
        <end position="115"/>
    </location>
</feature>
<keyword evidence="1" id="KW-1133">Transmembrane helix</keyword>
<dbReference type="RefSeq" id="WP_148455894.1">
    <property type="nucleotide sequence ID" value="NZ_VSFC01000052.1"/>
</dbReference>
<keyword evidence="1" id="KW-0472">Membrane</keyword>
<name>A0A5D0G2Y4_9FLAO</name>
<comment type="caution">
    <text evidence="2">The sequence shown here is derived from an EMBL/GenBank/DDBJ whole genome shotgun (WGS) entry which is preliminary data.</text>
</comment>
<accession>A0A5D0G2Y4</accession>
<dbReference type="AlphaFoldDB" id="A0A5D0G2Y4"/>
<keyword evidence="3" id="KW-1185">Reference proteome</keyword>
<keyword evidence="1" id="KW-0812">Transmembrane</keyword>
<dbReference type="EMBL" id="VSFC01000052">
    <property type="protein sequence ID" value="TYA52990.1"/>
    <property type="molecule type" value="Genomic_DNA"/>
</dbReference>
<dbReference type="Proteomes" id="UP000324550">
    <property type="component" value="Unassembled WGS sequence"/>
</dbReference>
<organism evidence="2 3">
    <name type="scientific">Formosa maritima</name>
    <dbReference type="NCBI Taxonomy" id="2592046"/>
    <lineage>
        <taxon>Bacteria</taxon>
        <taxon>Pseudomonadati</taxon>
        <taxon>Bacteroidota</taxon>
        <taxon>Flavobacteriia</taxon>
        <taxon>Flavobacteriales</taxon>
        <taxon>Flavobacteriaceae</taxon>
        <taxon>Formosa</taxon>
    </lineage>
</organism>
<evidence type="ECO:0000313" key="2">
    <source>
        <dbReference type="EMBL" id="TYA52990.1"/>
    </source>
</evidence>
<dbReference type="OrthoDB" id="1139350at2"/>
<reference evidence="2 3" key="1">
    <citation type="submission" date="2019-08" db="EMBL/GenBank/DDBJ databases">
        <title>Formosa sediminis sp. nov., isolated from marine sediment.</title>
        <authorList>
            <person name="Cao W.R."/>
        </authorList>
    </citation>
    <scope>NUCLEOTIDE SEQUENCE [LARGE SCALE GENOMIC DNA]</scope>
    <source>
        <strain evidence="2 3">1494</strain>
    </source>
</reference>
<evidence type="ECO:0000313" key="3">
    <source>
        <dbReference type="Proteomes" id="UP000324550"/>
    </source>
</evidence>
<proteinExistence type="predicted"/>
<gene>
    <name evidence="2" type="ORF">FVF61_10005</name>
</gene>
<evidence type="ECO:0000256" key="1">
    <source>
        <dbReference type="SAM" id="Phobius"/>
    </source>
</evidence>
<sequence length="116" mass="13524">MKEKFITIKEVSLNNNCPECYNNSGLQLTFKQKFVESRFYKSITKETSHQLECSNCNTSIYPVRWTEDIERVFNYQQKAFTPKTPSTKLKKAAWLLIIISLIVLLTLIGIIILPYL</sequence>
<protein>
    <submittedName>
        <fullName evidence="2">Uncharacterized protein</fullName>
    </submittedName>
</protein>